<dbReference type="AlphaFoldDB" id="A0A4R3JD97"/>
<comment type="similarity">
    <text evidence="3 11 13">Belongs to the peptidase S33 family.</text>
</comment>
<feature type="active site" evidence="12">
    <location>
        <position position="287"/>
    </location>
</feature>
<feature type="region of interest" description="Disordered" evidence="14">
    <location>
        <begin position="1"/>
        <end position="25"/>
    </location>
</feature>
<evidence type="ECO:0000313" key="17">
    <source>
        <dbReference type="Proteomes" id="UP000295304"/>
    </source>
</evidence>
<dbReference type="Gene3D" id="3.40.50.1820">
    <property type="entry name" value="alpha/beta hydrolase"/>
    <property type="match status" value="1"/>
</dbReference>
<protein>
    <recommendedName>
        <fullName evidence="5 11">Proline iminopeptidase</fullName>
        <shortName evidence="11">PIP</shortName>
        <ecNumber evidence="4 11">3.4.11.5</ecNumber>
    </recommendedName>
    <alternativeName>
        <fullName evidence="10 11">Prolyl aminopeptidase</fullName>
    </alternativeName>
</protein>
<dbReference type="PANTHER" id="PTHR43722:SF1">
    <property type="entry name" value="PROLINE IMINOPEPTIDASE"/>
    <property type="match status" value="1"/>
</dbReference>
<dbReference type="GO" id="GO:0005737">
    <property type="term" value="C:cytoplasm"/>
    <property type="evidence" value="ECO:0007669"/>
    <property type="project" value="UniProtKB-SubCell"/>
</dbReference>
<dbReference type="InterPro" id="IPR029058">
    <property type="entry name" value="AB_hydrolase_fold"/>
</dbReference>
<evidence type="ECO:0000256" key="14">
    <source>
        <dbReference type="SAM" id="MobiDB-lite"/>
    </source>
</evidence>
<feature type="compositionally biased region" description="Low complexity" evidence="14">
    <location>
        <begin position="13"/>
        <end position="25"/>
    </location>
</feature>
<dbReference type="PANTHER" id="PTHR43722">
    <property type="entry name" value="PROLINE IMINOPEPTIDASE"/>
    <property type="match status" value="1"/>
</dbReference>
<evidence type="ECO:0000256" key="9">
    <source>
        <dbReference type="ARBA" id="ARBA00022801"/>
    </source>
</evidence>
<comment type="subcellular location">
    <subcellularLocation>
        <location evidence="2 11">Cytoplasm</location>
    </subcellularLocation>
</comment>
<keyword evidence="7 11" id="KW-0963">Cytoplasm</keyword>
<evidence type="ECO:0000256" key="6">
    <source>
        <dbReference type="ARBA" id="ARBA00022438"/>
    </source>
</evidence>
<dbReference type="Pfam" id="PF00561">
    <property type="entry name" value="Abhydrolase_1"/>
    <property type="match status" value="1"/>
</dbReference>
<feature type="active site" description="Proton donor" evidence="12">
    <location>
        <position position="315"/>
    </location>
</feature>
<reference evidence="16 17" key="1">
    <citation type="submission" date="2019-03" db="EMBL/GenBank/DDBJ databases">
        <title>Genomic Encyclopedia of Type Strains, Phase IV (KMG-IV): sequencing the most valuable type-strain genomes for metagenomic binning, comparative biology and taxonomic classification.</title>
        <authorList>
            <person name="Goeker M."/>
        </authorList>
    </citation>
    <scope>NUCLEOTIDE SEQUENCE [LARGE SCALE GENOMIC DNA]</scope>
    <source>
        <strain evidence="16 17">DSM 101688</strain>
    </source>
</reference>
<name>A0A4R3JD97_9PROT</name>
<evidence type="ECO:0000256" key="7">
    <source>
        <dbReference type="ARBA" id="ARBA00022490"/>
    </source>
</evidence>
<evidence type="ECO:0000256" key="2">
    <source>
        <dbReference type="ARBA" id="ARBA00004496"/>
    </source>
</evidence>
<accession>A0A4R3JD97</accession>
<dbReference type="InterPro" id="IPR002410">
    <property type="entry name" value="Peptidase_S33"/>
</dbReference>
<evidence type="ECO:0000313" key="16">
    <source>
        <dbReference type="EMBL" id="TCS63667.1"/>
    </source>
</evidence>
<evidence type="ECO:0000259" key="15">
    <source>
        <dbReference type="Pfam" id="PF00561"/>
    </source>
</evidence>
<proteinExistence type="inferred from homology"/>
<gene>
    <name evidence="16" type="ORF">EDD55_103290</name>
</gene>
<dbReference type="InterPro" id="IPR005944">
    <property type="entry name" value="Pro_iminopeptidase"/>
</dbReference>
<evidence type="ECO:0000256" key="5">
    <source>
        <dbReference type="ARBA" id="ARBA00021843"/>
    </source>
</evidence>
<organism evidence="16 17">
    <name type="scientific">Varunaivibrio sulfuroxidans</name>
    <dbReference type="NCBI Taxonomy" id="1773489"/>
    <lineage>
        <taxon>Bacteria</taxon>
        <taxon>Pseudomonadati</taxon>
        <taxon>Pseudomonadota</taxon>
        <taxon>Alphaproteobacteria</taxon>
        <taxon>Rhodospirillales</taxon>
        <taxon>Magnetovibrionaceae</taxon>
        <taxon>Varunaivibrio</taxon>
    </lineage>
</organism>
<dbReference type="RefSeq" id="WP_132938627.1">
    <property type="nucleotide sequence ID" value="NZ_CP119676.1"/>
</dbReference>
<sequence>MILHPTPPPKTPAHPSSRTTPRTTLPLYPPIEPHRSGMLQVDDRHSVYWEECGAPQGVPVIFLHGGPGSGSAPYHRRFFDPTFWRIIVFDQRGAGRSRPLADITDNTTGHLIADIEKLRRHLNVARWLVFGGSWGATLALAYGESHPGRCLGFVLRGIFLARARELKWFLGGMEAIFPEAWRNFCKHLPPGERQNPATHYYARLIDDDPAVHMPAAAAWVRYENACSTLLPPVQNATPPNVGRKTLALARIEAHYFVHNMFLEDNQLLAHIDTISHLPCAIVQGRYDIVCPITSADALARAWPQCDYTIGDDAGHSALEPANCKGLIEAVQRMKAHMK</sequence>
<dbReference type="NCBIfam" id="TIGR01249">
    <property type="entry name" value="pro_imino_pep_1"/>
    <property type="match status" value="1"/>
</dbReference>
<feature type="compositionally biased region" description="Pro residues" evidence="14">
    <location>
        <begin position="1"/>
        <end position="12"/>
    </location>
</feature>
<evidence type="ECO:0000256" key="8">
    <source>
        <dbReference type="ARBA" id="ARBA00022670"/>
    </source>
</evidence>
<dbReference type="InterPro" id="IPR000073">
    <property type="entry name" value="AB_hydrolase_1"/>
</dbReference>
<dbReference type="EC" id="3.4.11.5" evidence="4 11"/>
<evidence type="ECO:0000256" key="11">
    <source>
        <dbReference type="PIRNR" id="PIRNR006431"/>
    </source>
</evidence>
<keyword evidence="17" id="KW-1185">Reference proteome</keyword>
<keyword evidence="9 11" id="KW-0378">Hydrolase</keyword>
<dbReference type="Proteomes" id="UP000295304">
    <property type="component" value="Unassembled WGS sequence"/>
</dbReference>
<evidence type="ECO:0000256" key="13">
    <source>
        <dbReference type="RuleBase" id="RU003421"/>
    </source>
</evidence>
<dbReference type="PIRSF" id="PIRSF006431">
    <property type="entry name" value="Pept_S33"/>
    <property type="match status" value="1"/>
</dbReference>
<dbReference type="SUPFAM" id="SSF53474">
    <property type="entry name" value="alpha/beta-Hydrolases"/>
    <property type="match status" value="1"/>
</dbReference>
<evidence type="ECO:0000256" key="10">
    <source>
        <dbReference type="ARBA" id="ARBA00029605"/>
    </source>
</evidence>
<dbReference type="GO" id="GO:0006508">
    <property type="term" value="P:proteolysis"/>
    <property type="evidence" value="ECO:0007669"/>
    <property type="project" value="UniProtKB-KW"/>
</dbReference>
<evidence type="ECO:0000256" key="1">
    <source>
        <dbReference type="ARBA" id="ARBA00001585"/>
    </source>
</evidence>
<dbReference type="EMBL" id="SLZW01000003">
    <property type="protein sequence ID" value="TCS63667.1"/>
    <property type="molecule type" value="Genomic_DNA"/>
</dbReference>
<dbReference type="OrthoDB" id="9796770at2"/>
<feature type="active site" description="Nucleophile" evidence="12">
    <location>
        <position position="133"/>
    </location>
</feature>
<keyword evidence="8 11" id="KW-0645">Protease</keyword>
<comment type="catalytic activity">
    <reaction evidence="1 11 13">
        <text>Release of N-terminal proline from a peptide.</text>
        <dbReference type="EC" id="3.4.11.5"/>
    </reaction>
</comment>
<evidence type="ECO:0000256" key="3">
    <source>
        <dbReference type="ARBA" id="ARBA00010088"/>
    </source>
</evidence>
<dbReference type="PRINTS" id="PR00793">
    <property type="entry name" value="PROAMNOPTASE"/>
</dbReference>
<evidence type="ECO:0000256" key="4">
    <source>
        <dbReference type="ARBA" id="ARBA00012568"/>
    </source>
</evidence>
<evidence type="ECO:0000256" key="12">
    <source>
        <dbReference type="PIRSR" id="PIRSR006431-1"/>
    </source>
</evidence>
<comment type="caution">
    <text evidence="16">The sequence shown here is derived from an EMBL/GenBank/DDBJ whole genome shotgun (WGS) entry which is preliminary data.</text>
</comment>
<dbReference type="GO" id="GO:0004177">
    <property type="term" value="F:aminopeptidase activity"/>
    <property type="evidence" value="ECO:0007669"/>
    <property type="project" value="UniProtKB-UniRule"/>
</dbReference>
<feature type="domain" description="AB hydrolase-1" evidence="15">
    <location>
        <begin position="59"/>
        <end position="318"/>
    </location>
</feature>
<keyword evidence="6 11" id="KW-0031">Aminopeptidase</keyword>